<dbReference type="EMBL" id="CAJNIZ010014824">
    <property type="protein sequence ID" value="CAE7366698.1"/>
    <property type="molecule type" value="Genomic_DNA"/>
</dbReference>
<sequence length="323" mass="36080">ELHAPQPTAVDPSVAPAPLQLLEENRDPKPPHQRHVYMDMGANWANTLRLYADISHRSHRDAAWEVYAFEANPFIQPYVDKFARFLNGQGPKPPVLIPPAGSNGHLNELAKRFRCRKSNTAATRNCMVKLFEPRIRALKADSELSNAGLIRERMSEAARPPEDAKKSRYTFIPAAVGSEDGILTMPEDVAKTVLIRGGSAKNRRSSQGYHIAIVNVVRWMIENFRESDYVVIKMDVEGAEHGILSGLLDRGKLGIIDILAYECHAARTSTACKDLNRRLDAAAVASKTKILREAQGYQGWDQFSTPDKYYPSDPRSDKFQSNG</sequence>
<comment type="caution">
    <text evidence="3">The sequence shown here is derived from an EMBL/GenBank/DDBJ whole genome shotgun (WGS) entry which is preliminary data.</text>
</comment>
<evidence type="ECO:0000313" key="4">
    <source>
        <dbReference type="Proteomes" id="UP000649617"/>
    </source>
</evidence>
<dbReference type="AlphaFoldDB" id="A0A812QEC7"/>
<dbReference type="Pfam" id="PF05050">
    <property type="entry name" value="Methyltransf_21"/>
    <property type="match status" value="1"/>
</dbReference>
<feature type="compositionally biased region" description="Basic and acidic residues" evidence="1">
    <location>
        <begin position="314"/>
        <end position="323"/>
    </location>
</feature>
<dbReference type="OrthoDB" id="10006218at2759"/>
<organism evidence="3 4">
    <name type="scientific">Symbiodinium pilosum</name>
    <name type="common">Dinoflagellate</name>
    <dbReference type="NCBI Taxonomy" id="2952"/>
    <lineage>
        <taxon>Eukaryota</taxon>
        <taxon>Sar</taxon>
        <taxon>Alveolata</taxon>
        <taxon>Dinophyceae</taxon>
        <taxon>Suessiales</taxon>
        <taxon>Symbiodiniaceae</taxon>
        <taxon>Symbiodinium</taxon>
    </lineage>
</organism>
<proteinExistence type="predicted"/>
<dbReference type="Proteomes" id="UP000649617">
    <property type="component" value="Unassembled WGS sequence"/>
</dbReference>
<dbReference type="InterPro" id="IPR029063">
    <property type="entry name" value="SAM-dependent_MTases_sf"/>
</dbReference>
<gene>
    <name evidence="3" type="ORF">SPIL2461_LOCUS8859</name>
</gene>
<feature type="non-terminal residue" evidence="3">
    <location>
        <position position="323"/>
    </location>
</feature>
<evidence type="ECO:0000259" key="2">
    <source>
        <dbReference type="Pfam" id="PF05050"/>
    </source>
</evidence>
<protein>
    <recommendedName>
        <fullName evidence="2">Methyltransferase FkbM domain-containing protein</fullName>
    </recommendedName>
</protein>
<feature type="domain" description="Methyltransferase FkbM" evidence="2">
    <location>
        <begin position="59"/>
        <end position="265"/>
    </location>
</feature>
<name>A0A812QEC7_SYMPI</name>
<dbReference type="PANTHER" id="PTHR44843:SF14">
    <property type="entry name" value="METHYLTRANSFERASE TYPE 11 DOMAIN-CONTAINING PROTEIN"/>
    <property type="match status" value="1"/>
</dbReference>
<reference evidence="3" key="1">
    <citation type="submission" date="2021-02" db="EMBL/GenBank/DDBJ databases">
        <authorList>
            <person name="Dougan E. K."/>
            <person name="Rhodes N."/>
            <person name="Thang M."/>
            <person name="Chan C."/>
        </authorList>
    </citation>
    <scope>NUCLEOTIDE SEQUENCE</scope>
</reference>
<dbReference type="InterPro" id="IPR006342">
    <property type="entry name" value="FkbM_mtfrase"/>
</dbReference>
<feature type="region of interest" description="Disordered" evidence="1">
    <location>
        <begin position="301"/>
        <end position="323"/>
    </location>
</feature>
<dbReference type="PANTHER" id="PTHR44843">
    <property type="entry name" value="METHYLTRANSFERASE"/>
    <property type="match status" value="1"/>
</dbReference>
<accession>A0A812QEC7</accession>
<evidence type="ECO:0000313" key="3">
    <source>
        <dbReference type="EMBL" id="CAE7366698.1"/>
    </source>
</evidence>
<dbReference type="SUPFAM" id="SSF53335">
    <property type="entry name" value="S-adenosyl-L-methionine-dependent methyltransferases"/>
    <property type="match status" value="1"/>
</dbReference>
<keyword evidence="4" id="KW-1185">Reference proteome</keyword>
<dbReference type="Gene3D" id="3.40.50.150">
    <property type="entry name" value="Vaccinia Virus protein VP39"/>
    <property type="match status" value="1"/>
</dbReference>
<evidence type="ECO:0000256" key="1">
    <source>
        <dbReference type="SAM" id="MobiDB-lite"/>
    </source>
</evidence>